<keyword evidence="1" id="KW-0378">Hydrolase</keyword>
<dbReference type="Gene3D" id="3.40.50.1820">
    <property type="entry name" value="alpha/beta hydrolase"/>
    <property type="match status" value="1"/>
</dbReference>
<proteinExistence type="predicted"/>
<sequence>MVLGGTAVLATAGLAALTGSSAAYRSVVATAPDIRSESVFSRARGQYVGLVLILPPERPAQRLPMVAVLHARGGTARGATPNGMARYLAQSVAAGRVPPFGLVAVDGGPYAYWHESDPGDDPMAMLLDELPVWLAARGLGGASGQPFAATGTSMGGFGALVYTRRRRERGNPLAATGVIAPALLTEWDEMSEREAFRDRRAWAALDPLRHPDSLGDTPLGVWCGTSDPFVAGTRRLVRHAHPEVAVFRDGGHTGDFYTSAVPGLVSFLGEYAPERAESRT</sequence>
<dbReference type="Pfam" id="PF00756">
    <property type="entry name" value="Esterase"/>
    <property type="match status" value="1"/>
</dbReference>
<dbReference type="GO" id="GO:0016787">
    <property type="term" value="F:hydrolase activity"/>
    <property type="evidence" value="ECO:0007669"/>
    <property type="project" value="UniProtKB-KW"/>
</dbReference>
<keyword evidence="2" id="KW-1185">Reference proteome</keyword>
<evidence type="ECO:0000313" key="1">
    <source>
        <dbReference type="EMBL" id="GAA1218391.1"/>
    </source>
</evidence>
<gene>
    <name evidence="1" type="ORF">GCM10009675_46200</name>
</gene>
<organism evidence="1 2">
    <name type="scientific">Prauserella alba</name>
    <dbReference type="NCBI Taxonomy" id="176898"/>
    <lineage>
        <taxon>Bacteria</taxon>
        <taxon>Bacillati</taxon>
        <taxon>Actinomycetota</taxon>
        <taxon>Actinomycetes</taxon>
        <taxon>Pseudonocardiales</taxon>
        <taxon>Pseudonocardiaceae</taxon>
        <taxon>Prauserella</taxon>
    </lineage>
</organism>
<comment type="caution">
    <text evidence="1">The sequence shown here is derived from an EMBL/GenBank/DDBJ whole genome shotgun (WGS) entry which is preliminary data.</text>
</comment>
<accession>A0ABN1VNQ4</accession>
<evidence type="ECO:0000313" key="2">
    <source>
        <dbReference type="Proteomes" id="UP001500467"/>
    </source>
</evidence>
<dbReference type="EMBL" id="BAAALM010000016">
    <property type="protein sequence ID" value="GAA1218391.1"/>
    <property type="molecule type" value="Genomic_DNA"/>
</dbReference>
<dbReference type="InterPro" id="IPR029058">
    <property type="entry name" value="AB_hydrolase_fold"/>
</dbReference>
<dbReference type="Proteomes" id="UP001500467">
    <property type="component" value="Unassembled WGS sequence"/>
</dbReference>
<reference evidence="1 2" key="1">
    <citation type="journal article" date="2019" name="Int. J. Syst. Evol. Microbiol.">
        <title>The Global Catalogue of Microorganisms (GCM) 10K type strain sequencing project: providing services to taxonomists for standard genome sequencing and annotation.</title>
        <authorList>
            <consortium name="The Broad Institute Genomics Platform"/>
            <consortium name="The Broad Institute Genome Sequencing Center for Infectious Disease"/>
            <person name="Wu L."/>
            <person name="Ma J."/>
        </authorList>
    </citation>
    <scope>NUCLEOTIDE SEQUENCE [LARGE SCALE GENOMIC DNA]</scope>
    <source>
        <strain evidence="1 2">JCM 13022</strain>
    </source>
</reference>
<protein>
    <submittedName>
        <fullName evidence="1">Alpha/beta hydrolase-fold protein</fullName>
    </submittedName>
</protein>
<name>A0ABN1VNQ4_9PSEU</name>
<dbReference type="SUPFAM" id="SSF53474">
    <property type="entry name" value="alpha/beta-Hydrolases"/>
    <property type="match status" value="1"/>
</dbReference>
<dbReference type="InterPro" id="IPR000801">
    <property type="entry name" value="Esterase-like"/>
</dbReference>